<proteinExistence type="predicted"/>
<evidence type="ECO:0000313" key="1">
    <source>
        <dbReference type="EMBL" id="MBX47039.1"/>
    </source>
</evidence>
<protein>
    <submittedName>
        <fullName evidence="1">Uncharacterized protein</fullName>
    </submittedName>
</protein>
<name>A0A2P2NXB6_RHIMU</name>
<dbReference type="AlphaFoldDB" id="A0A2P2NXB6"/>
<reference evidence="1" key="1">
    <citation type="submission" date="2018-02" db="EMBL/GenBank/DDBJ databases">
        <title>Rhizophora mucronata_Transcriptome.</title>
        <authorList>
            <person name="Meera S.P."/>
            <person name="Sreeshan A."/>
            <person name="Augustine A."/>
        </authorList>
    </citation>
    <scope>NUCLEOTIDE SEQUENCE</scope>
    <source>
        <tissue evidence="1">Leaf</tissue>
    </source>
</reference>
<accession>A0A2P2NXB6</accession>
<dbReference type="EMBL" id="GGEC01066555">
    <property type="protein sequence ID" value="MBX47039.1"/>
    <property type="molecule type" value="Transcribed_RNA"/>
</dbReference>
<organism evidence="1">
    <name type="scientific">Rhizophora mucronata</name>
    <name type="common">Asiatic mangrove</name>
    <dbReference type="NCBI Taxonomy" id="61149"/>
    <lineage>
        <taxon>Eukaryota</taxon>
        <taxon>Viridiplantae</taxon>
        <taxon>Streptophyta</taxon>
        <taxon>Embryophyta</taxon>
        <taxon>Tracheophyta</taxon>
        <taxon>Spermatophyta</taxon>
        <taxon>Magnoliopsida</taxon>
        <taxon>eudicotyledons</taxon>
        <taxon>Gunneridae</taxon>
        <taxon>Pentapetalae</taxon>
        <taxon>rosids</taxon>
        <taxon>fabids</taxon>
        <taxon>Malpighiales</taxon>
        <taxon>Rhizophoraceae</taxon>
        <taxon>Rhizophora</taxon>
    </lineage>
</organism>
<sequence length="34" mass="3852">MLFPFSTICTSLEKYIMNKIVSNFQLVGDSAHLC</sequence>